<keyword evidence="1" id="KW-0472">Membrane</keyword>
<keyword evidence="3" id="KW-1185">Reference proteome</keyword>
<name>A0A2V3V2I8_9SPHN</name>
<evidence type="ECO:0000256" key="1">
    <source>
        <dbReference type="SAM" id="Phobius"/>
    </source>
</evidence>
<reference evidence="2 3" key="1">
    <citation type="submission" date="2018-05" db="EMBL/GenBank/DDBJ databases">
        <title>Genomic Encyclopedia of Type Strains, Phase IV (KMG-IV): sequencing the most valuable type-strain genomes for metagenomic binning, comparative biology and taxonomic classification.</title>
        <authorList>
            <person name="Goeker M."/>
        </authorList>
    </citation>
    <scope>NUCLEOTIDE SEQUENCE [LARGE SCALE GENOMIC DNA]</scope>
    <source>
        <strain evidence="2 3">DSM 3183</strain>
    </source>
</reference>
<dbReference type="Proteomes" id="UP000248014">
    <property type="component" value="Unassembled WGS sequence"/>
</dbReference>
<organism evidence="2 3">
    <name type="scientific">Blastomonas natatoria</name>
    <dbReference type="NCBI Taxonomy" id="34015"/>
    <lineage>
        <taxon>Bacteria</taxon>
        <taxon>Pseudomonadati</taxon>
        <taxon>Pseudomonadota</taxon>
        <taxon>Alphaproteobacteria</taxon>
        <taxon>Sphingomonadales</taxon>
        <taxon>Sphingomonadaceae</taxon>
        <taxon>Blastomonas</taxon>
    </lineage>
</organism>
<accession>A0A2V3V2I8</accession>
<proteinExistence type="predicted"/>
<dbReference type="EMBL" id="QJJM01000006">
    <property type="protein sequence ID" value="PXW75992.1"/>
    <property type="molecule type" value="Genomic_DNA"/>
</dbReference>
<sequence>MQRAEWIAAAALIINILSIVFGGGALWQSHQDHDRRIVAIEAAERARAAEMTQILVRLERIDSNTIALKERMDKETGR</sequence>
<evidence type="ECO:0000313" key="3">
    <source>
        <dbReference type="Proteomes" id="UP000248014"/>
    </source>
</evidence>
<protein>
    <submittedName>
        <fullName evidence="2">Uncharacterized protein</fullName>
    </submittedName>
</protein>
<evidence type="ECO:0000313" key="2">
    <source>
        <dbReference type="EMBL" id="PXW75992.1"/>
    </source>
</evidence>
<comment type="caution">
    <text evidence="2">The sequence shown here is derived from an EMBL/GenBank/DDBJ whole genome shotgun (WGS) entry which is preliminary data.</text>
</comment>
<keyword evidence="1" id="KW-1133">Transmembrane helix</keyword>
<keyword evidence="1" id="KW-0812">Transmembrane</keyword>
<dbReference type="RefSeq" id="WP_110298671.1">
    <property type="nucleotide sequence ID" value="NZ_QJJM01000006.1"/>
</dbReference>
<gene>
    <name evidence="2" type="ORF">C7451_106156</name>
</gene>
<feature type="transmembrane region" description="Helical" evidence="1">
    <location>
        <begin position="6"/>
        <end position="27"/>
    </location>
</feature>
<dbReference type="AlphaFoldDB" id="A0A2V3V2I8"/>